<reference evidence="5 6" key="1">
    <citation type="submission" date="2016-06" db="EMBL/GenBank/DDBJ databases">
        <authorList>
            <person name="Kjaerup R.B."/>
            <person name="Dalgaard T.S."/>
            <person name="Juul-Madsen H.R."/>
        </authorList>
    </citation>
    <scope>NUCLEOTIDE SEQUENCE [LARGE SCALE GENOMIC DNA]</scope>
    <source>
        <strain evidence="5 6">Pb300</strain>
    </source>
</reference>
<dbReference type="InterPro" id="IPR019622">
    <property type="entry name" value="Rrn9_dom"/>
</dbReference>
<feature type="compositionally biased region" description="Basic residues" evidence="1">
    <location>
        <begin position="348"/>
        <end position="361"/>
    </location>
</feature>
<evidence type="ECO:0000313" key="5">
    <source>
        <dbReference type="EMBL" id="ODH34268.1"/>
    </source>
</evidence>
<name>A0A1D2JGS0_PARBR</name>
<organism evidence="5 6">
    <name type="scientific">Paracoccidioides brasiliensis</name>
    <dbReference type="NCBI Taxonomy" id="121759"/>
    <lineage>
        <taxon>Eukaryota</taxon>
        <taxon>Fungi</taxon>
        <taxon>Dikarya</taxon>
        <taxon>Ascomycota</taxon>
        <taxon>Pezizomycotina</taxon>
        <taxon>Eurotiomycetes</taxon>
        <taxon>Eurotiomycetidae</taxon>
        <taxon>Onygenales</taxon>
        <taxon>Ajellomycetaceae</taxon>
        <taxon>Paracoccidioides</taxon>
    </lineage>
</organism>
<sequence length="671" mass="74678">MSASSSLRADSPSTNASPSSHQQVREASQSDSELHGLEYEEKLILQQIIPQPDASDDGISLTEYDSISDSDSNRSAHKKNEQAVSKKDYDSSEGSPETERPNNYRGPPSTWRAKTRQERQEISALEALRARDLSIHLFNAFALKRRAKKIESFNSEQVQEHQSSNSGNAGPASSFVPTKQWTAWPLPADEVPRGDEHVQKDVSDICNMTGPSDGRPSTELEECIMAQMLKTAKEKFEARAWKDRRPHLRHRSNGAPSDTAGTEMNTENDSCDGEIGVHAEVQFRPVVLADDDKSRVALRPSARHILNDLDNILLCLHHSRQSYVTTVDLSQSECETEPEDGSNSRPTSRSRARSRRSRSRSRGIDRSWRLSANTIPTVMSDREKNVDLSDAPNMLSHPSKTQRPRSNTPRRSRSRSPGSRQSKLGLRDWSDIVGIASMTGWPTSVVMRTAKRCSELFGEDMAFRTLNEVKLVLSEGAEKSMPTWEYTDKEESGEFTDFEIPNTTNIVRRRGLDLEGQLFCPVKGCSRSTKGFSRTWNLNQHVKNRHPNLKLQFEKRTCSRSRGSHTAIANMTLTGTIASIVLNVDTFDAGIQELSNNSNPSSTTMTEPTPPAPVAVLNMASDFALGGEWLGGARAQEEALCRRSTLTVSLKQSFYPTPANAVIYSHAVMIF</sequence>
<feature type="compositionally biased region" description="Basic residues" evidence="1">
    <location>
        <begin position="400"/>
        <end position="414"/>
    </location>
</feature>
<feature type="compositionally biased region" description="Basic and acidic residues" evidence="1">
    <location>
        <begin position="32"/>
        <end position="43"/>
    </location>
</feature>
<feature type="region of interest" description="Disordered" evidence="1">
    <location>
        <begin position="247"/>
        <end position="267"/>
    </location>
</feature>
<feature type="domain" description="Rrn9" evidence="3">
    <location>
        <begin position="125"/>
        <end position="198"/>
    </location>
</feature>
<feature type="compositionally biased region" description="Polar residues" evidence="1">
    <location>
        <begin position="254"/>
        <end position="267"/>
    </location>
</feature>
<evidence type="ECO:0000256" key="1">
    <source>
        <dbReference type="SAM" id="MobiDB-lite"/>
    </source>
</evidence>
<evidence type="ECO:0000259" key="3">
    <source>
        <dbReference type="Pfam" id="PF10680"/>
    </source>
</evidence>
<dbReference type="Proteomes" id="UP000242814">
    <property type="component" value="Unassembled WGS sequence"/>
</dbReference>
<feature type="region of interest" description="Disordered" evidence="1">
    <location>
        <begin position="1"/>
        <end position="117"/>
    </location>
</feature>
<dbReference type="Pfam" id="PF10021">
    <property type="entry name" value="PARG_cat_microb"/>
    <property type="match status" value="1"/>
</dbReference>
<dbReference type="PANTHER" id="PTHR35596:SF1">
    <property type="entry name" value="MICROBIAL-TYPE PARG CATALYTIC DOMAIN-CONTAINING PROTEIN"/>
    <property type="match status" value="1"/>
</dbReference>
<dbReference type="InterPro" id="IPR019261">
    <property type="entry name" value="PARG_cat_microbial"/>
</dbReference>
<dbReference type="AlphaFoldDB" id="A0A1D2JGS0"/>
<dbReference type="PANTHER" id="PTHR35596">
    <property type="entry name" value="DUF2263 DOMAIN-CONTAINING PROTEIN"/>
    <property type="match status" value="1"/>
</dbReference>
<dbReference type="InterPro" id="IPR043472">
    <property type="entry name" value="Macro_dom-like"/>
</dbReference>
<dbReference type="Pfam" id="PF10680">
    <property type="entry name" value="RRN9"/>
    <property type="match status" value="1"/>
</dbReference>
<accession>A0A1D2JGS0</accession>
<dbReference type="VEuPathDB" id="FungiDB:PADG_03054"/>
<feature type="compositionally biased region" description="Basic and acidic residues" evidence="1">
    <location>
        <begin position="71"/>
        <end position="90"/>
    </location>
</feature>
<dbReference type="InterPro" id="IPR059095">
    <property type="entry name" value="Znf_C2H2_17_2nd"/>
</dbReference>
<feature type="domain" description="Microbial-type PARG catalytic" evidence="2">
    <location>
        <begin position="557"/>
        <end position="671"/>
    </location>
</feature>
<comment type="caution">
    <text evidence="5">The sequence shown here is derived from an EMBL/GenBank/DDBJ whole genome shotgun (WGS) entry which is preliminary data.</text>
</comment>
<dbReference type="Pfam" id="PF26176">
    <property type="entry name" value="zf_C2H2_17_2"/>
    <property type="match status" value="1"/>
</dbReference>
<feature type="compositionally biased region" description="Low complexity" evidence="1">
    <location>
        <begin position="1"/>
        <end position="13"/>
    </location>
</feature>
<dbReference type="EMBL" id="LZYO01000104">
    <property type="protein sequence ID" value="ODH34268.1"/>
    <property type="molecule type" value="Genomic_DNA"/>
</dbReference>
<feature type="compositionally biased region" description="Polar residues" evidence="1">
    <location>
        <begin position="14"/>
        <end position="31"/>
    </location>
</feature>
<proteinExistence type="predicted"/>
<dbReference type="Gene3D" id="3.40.220.10">
    <property type="entry name" value="Leucine Aminopeptidase, subunit E, domain 1"/>
    <property type="match status" value="1"/>
</dbReference>
<dbReference type="VEuPathDB" id="FungiDB:PADG_03055"/>
<protein>
    <recommendedName>
        <fullName evidence="7">Rrn9 domain-containing protein</fullName>
    </recommendedName>
</protein>
<evidence type="ECO:0000259" key="2">
    <source>
        <dbReference type="Pfam" id="PF10021"/>
    </source>
</evidence>
<feature type="compositionally biased region" description="Low complexity" evidence="1">
    <location>
        <begin position="163"/>
        <end position="174"/>
    </location>
</feature>
<feature type="domain" description="C2H2-domain containing protein second zinc finger" evidence="4">
    <location>
        <begin position="520"/>
        <end position="546"/>
    </location>
</feature>
<feature type="region of interest" description="Disordered" evidence="1">
    <location>
        <begin position="332"/>
        <end position="425"/>
    </location>
</feature>
<evidence type="ECO:0000259" key="4">
    <source>
        <dbReference type="Pfam" id="PF26176"/>
    </source>
</evidence>
<evidence type="ECO:0008006" key="7">
    <source>
        <dbReference type="Google" id="ProtNLM"/>
    </source>
</evidence>
<feature type="region of interest" description="Disordered" evidence="1">
    <location>
        <begin position="154"/>
        <end position="176"/>
    </location>
</feature>
<gene>
    <name evidence="5" type="ORF">ACO22_03161</name>
</gene>
<evidence type="ECO:0000313" key="6">
    <source>
        <dbReference type="Proteomes" id="UP000242814"/>
    </source>
</evidence>
<dbReference type="VEuPathDB" id="FungiDB:PABG_00622"/>